<dbReference type="STRING" id="1052260.SAMN05660199_01973"/>
<organism evidence="1 2">
    <name type="scientific">Klenkia soli</name>
    <dbReference type="NCBI Taxonomy" id="1052260"/>
    <lineage>
        <taxon>Bacteria</taxon>
        <taxon>Bacillati</taxon>
        <taxon>Actinomycetota</taxon>
        <taxon>Actinomycetes</taxon>
        <taxon>Geodermatophilales</taxon>
        <taxon>Geodermatophilaceae</taxon>
        <taxon>Klenkia</taxon>
    </lineage>
</organism>
<dbReference type="Proteomes" id="UP000199088">
    <property type="component" value="Unassembled WGS sequence"/>
</dbReference>
<reference evidence="2" key="1">
    <citation type="submission" date="2016-10" db="EMBL/GenBank/DDBJ databases">
        <authorList>
            <person name="Varghese N."/>
            <person name="Submissions S."/>
        </authorList>
    </citation>
    <scope>NUCLEOTIDE SEQUENCE [LARGE SCALE GENOMIC DNA]</scope>
    <source>
        <strain evidence="2">DSM 45843</strain>
    </source>
</reference>
<dbReference type="Pfam" id="PF11228">
    <property type="entry name" value="DUF3027"/>
    <property type="match status" value="1"/>
</dbReference>
<accession>A0A1H0JGS1</accession>
<proteinExistence type="predicted"/>
<name>A0A1H0JGS1_9ACTN</name>
<keyword evidence="2" id="KW-1185">Reference proteome</keyword>
<dbReference type="EMBL" id="FNIR01000005">
    <property type="protein sequence ID" value="SDO42968.1"/>
    <property type="molecule type" value="Genomic_DNA"/>
</dbReference>
<dbReference type="InterPro" id="IPR021391">
    <property type="entry name" value="DUF3027"/>
</dbReference>
<evidence type="ECO:0000313" key="1">
    <source>
        <dbReference type="EMBL" id="SDO42968.1"/>
    </source>
</evidence>
<dbReference type="AlphaFoldDB" id="A0A1H0JGS1"/>
<sequence>MRLAHPGAWTWGTMERVPAPDPAPVTAPATPSVDVLTAAVETARAAAVEVAGLAAEVGEHLGTSREAVPDPDVLGEVLTHTFAASLPGYVGWHWAVTLAHVPGDEHVTVDEVVLLPGDSALLAPSWVPWHERIRPGDLSVGDVLPVTEDDPRLVPAYLADDDSAADPAGMVVAQEIGIGRERVLSVEGRREALARWSSGEWGPTAAIARHAPGSCGDCGFLMPLAGSVRLELGVCANAYAPADGHVVTTDHGCGAHSEASVVPVDTTEIQLTPLYNTDTYDAL</sequence>
<gene>
    <name evidence="1" type="ORF">SAMN05660199_01973</name>
</gene>
<evidence type="ECO:0008006" key="3">
    <source>
        <dbReference type="Google" id="ProtNLM"/>
    </source>
</evidence>
<evidence type="ECO:0000313" key="2">
    <source>
        <dbReference type="Proteomes" id="UP000199088"/>
    </source>
</evidence>
<protein>
    <recommendedName>
        <fullName evidence="3">DUF3027 domain-containing protein</fullName>
    </recommendedName>
</protein>